<keyword evidence="2" id="KW-1185">Reference proteome</keyword>
<name>A0ABW7F5X3_9BURK</name>
<sequence length="62" mass="7452">MTTKETAKPCPSTERKKSKVVILKEVLGWAATLYRVFNLVDGRWNWVKEHWQVLRDWFVDFL</sequence>
<dbReference type="RefSeq" id="WP_394481549.1">
    <property type="nucleotide sequence ID" value="NZ_JBIGHV010000007.1"/>
</dbReference>
<protein>
    <submittedName>
        <fullName evidence="1">Uncharacterized protein</fullName>
    </submittedName>
</protein>
<accession>A0ABW7F5X3</accession>
<evidence type="ECO:0000313" key="1">
    <source>
        <dbReference type="EMBL" id="MFG6432018.1"/>
    </source>
</evidence>
<comment type="caution">
    <text evidence="1">The sequence shown here is derived from an EMBL/GenBank/DDBJ whole genome shotgun (WGS) entry which is preliminary data.</text>
</comment>
<dbReference type="EMBL" id="JBIGHV010000007">
    <property type="protein sequence ID" value="MFG6432018.1"/>
    <property type="molecule type" value="Genomic_DNA"/>
</dbReference>
<reference evidence="1 2" key="1">
    <citation type="submission" date="2024-08" db="EMBL/GenBank/DDBJ databases">
        <authorList>
            <person name="Lu H."/>
        </authorList>
    </citation>
    <scope>NUCLEOTIDE SEQUENCE [LARGE SCALE GENOMIC DNA]</scope>
    <source>
        <strain evidence="1 2">LYH14W</strain>
    </source>
</reference>
<proteinExistence type="predicted"/>
<organism evidence="1 2">
    <name type="scientific">Pelomonas parva</name>
    <dbReference type="NCBI Taxonomy" id="3299032"/>
    <lineage>
        <taxon>Bacteria</taxon>
        <taxon>Pseudomonadati</taxon>
        <taxon>Pseudomonadota</taxon>
        <taxon>Betaproteobacteria</taxon>
        <taxon>Burkholderiales</taxon>
        <taxon>Sphaerotilaceae</taxon>
        <taxon>Roseateles</taxon>
    </lineage>
</organism>
<evidence type="ECO:0000313" key="2">
    <source>
        <dbReference type="Proteomes" id="UP001606210"/>
    </source>
</evidence>
<gene>
    <name evidence="1" type="ORF">ACG00Y_19005</name>
</gene>
<dbReference type="Proteomes" id="UP001606210">
    <property type="component" value="Unassembled WGS sequence"/>
</dbReference>